<sequence length="108" mass="12374">MTYLRHSRNPVNLGNLYIVPQLRIVNPVANLVNLGGLYSQKRFSKHPGAWAYLKDGSVYIRLSKHLKHDALETELRLIHCFLHNLTQPCQTSNEEPGRHRSIVIGLHV</sequence>
<gene>
    <name evidence="1" type="ORF">BDR25DRAFT_300465</name>
</gene>
<keyword evidence="2" id="KW-1185">Reference proteome</keyword>
<name>A0ACB6RAY0_9PLEO</name>
<evidence type="ECO:0000313" key="2">
    <source>
        <dbReference type="Proteomes" id="UP000799755"/>
    </source>
</evidence>
<protein>
    <submittedName>
        <fullName evidence="1">Uncharacterized protein</fullName>
    </submittedName>
</protein>
<organism evidence="1 2">
    <name type="scientific">Lindgomyces ingoldianus</name>
    <dbReference type="NCBI Taxonomy" id="673940"/>
    <lineage>
        <taxon>Eukaryota</taxon>
        <taxon>Fungi</taxon>
        <taxon>Dikarya</taxon>
        <taxon>Ascomycota</taxon>
        <taxon>Pezizomycotina</taxon>
        <taxon>Dothideomycetes</taxon>
        <taxon>Pleosporomycetidae</taxon>
        <taxon>Pleosporales</taxon>
        <taxon>Lindgomycetaceae</taxon>
        <taxon>Lindgomyces</taxon>
    </lineage>
</organism>
<dbReference type="EMBL" id="MU003494">
    <property type="protein sequence ID" value="KAF2476478.1"/>
    <property type="molecule type" value="Genomic_DNA"/>
</dbReference>
<dbReference type="Proteomes" id="UP000799755">
    <property type="component" value="Unassembled WGS sequence"/>
</dbReference>
<comment type="caution">
    <text evidence="1">The sequence shown here is derived from an EMBL/GenBank/DDBJ whole genome shotgun (WGS) entry which is preliminary data.</text>
</comment>
<reference evidence="1" key="1">
    <citation type="journal article" date="2020" name="Stud. Mycol.">
        <title>101 Dothideomycetes genomes: a test case for predicting lifestyles and emergence of pathogens.</title>
        <authorList>
            <person name="Haridas S."/>
            <person name="Albert R."/>
            <person name="Binder M."/>
            <person name="Bloem J."/>
            <person name="Labutti K."/>
            <person name="Salamov A."/>
            <person name="Andreopoulos B."/>
            <person name="Baker S."/>
            <person name="Barry K."/>
            <person name="Bills G."/>
            <person name="Bluhm B."/>
            <person name="Cannon C."/>
            <person name="Castanera R."/>
            <person name="Culley D."/>
            <person name="Daum C."/>
            <person name="Ezra D."/>
            <person name="Gonzalez J."/>
            <person name="Henrissat B."/>
            <person name="Kuo A."/>
            <person name="Liang C."/>
            <person name="Lipzen A."/>
            <person name="Lutzoni F."/>
            <person name="Magnuson J."/>
            <person name="Mondo S."/>
            <person name="Nolan M."/>
            <person name="Ohm R."/>
            <person name="Pangilinan J."/>
            <person name="Park H.-J."/>
            <person name="Ramirez L."/>
            <person name="Alfaro M."/>
            <person name="Sun H."/>
            <person name="Tritt A."/>
            <person name="Yoshinaga Y."/>
            <person name="Zwiers L.-H."/>
            <person name="Turgeon B."/>
            <person name="Goodwin S."/>
            <person name="Spatafora J."/>
            <person name="Crous P."/>
            <person name="Grigoriev I."/>
        </authorList>
    </citation>
    <scope>NUCLEOTIDE SEQUENCE</scope>
    <source>
        <strain evidence="1">ATCC 200398</strain>
    </source>
</reference>
<evidence type="ECO:0000313" key="1">
    <source>
        <dbReference type="EMBL" id="KAF2476478.1"/>
    </source>
</evidence>
<proteinExistence type="predicted"/>
<accession>A0ACB6RAY0</accession>